<comment type="caution">
    <text evidence="4">The sequence shown here is derived from an EMBL/GenBank/DDBJ whole genome shotgun (WGS) entry which is preliminary data.</text>
</comment>
<evidence type="ECO:0000256" key="1">
    <source>
        <dbReference type="SAM" id="MobiDB-lite"/>
    </source>
</evidence>
<name>A0A934Q6H1_9MICO</name>
<protein>
    <submittedName>
        <fullName evidence="4">PucR family transcriptional regulator</fullName>
    </submittedName>
</protein>
<dbReference type="PANTHER" id="PTHR33744:SF1">
    <property type="entry name" value="DNA-BINDING TRANSCRIPTIONAL ACTIVATOR ADER"/>
    <property type="match status" value="1"/>
</dbReference>
<dbReference type="PANTHER" id="PTHR33744">
    <property type="entry name" value="CARBOHYDRATE DIACID REGULATOR"/>
    <property type="match status" value="1"/>
</dbReference>
<dbReference type="InterPro" id="IPR051448">
    <property type="entry name" value="CdaR-like_regulators"/>
</dbReference>
<reference evidence="4" key="1">
    <citation type="submission" date="2020-12" db="EMBL/GenBank/DDBJ databases">
        <title>Leucobacter sp. CAS1, isolated from Chromium sludge.</title>
        <authorList>
            <person name="Xu Z."/>
        </authorList>
    </citation>
    <scope>NUCLEOTIDE SEQUENCE</scope>
    <source>
        <strain evidence="4">CSA1</strain>
    </source>
</reference>
<sequence length="588" mass="62618">MIEGKRPRRLAEDVRGSIGRRRSRGSEDTVTEQEEHDPLPSVGEVLELPELAAGRPELVAGERGLDRSVRWAHVLADSAAAALLDGGELILMTGTGWRRDPEEVEAVSEALVAAGIAAVVLELGAGFTRAPEALLRSCERAGVPLVVLHRAVRFVQITQRVHQRILAAQNETLAARAEVHAMLTELGLNRSPVDYVVERLAQTLGAPVVLEDPAHQVVAWSGAGSGADPAEVLAPWARADGRELTLPEGWVRVPVEAQGSRWGQLTALPGAPHAAGRRTVLELGAFALALGRLADAGGEQWLRLTSKRLFDVLLSGRYRGDTELATQLAASGLPVEDRILVGATLRGTGDFGAHGTLERAILETALRRAVAPEGRVLLAVDEAGGDPERAEPGRPILLALLSFPEGDPRIDPAADDAVAPPLATRLAKELEMLVPSTTPAAWRAHLSLGVPGRRMRALVTSLELVRSAGRLPAAAETGRVTVQQAARQPLAYLVRGLSSSPEVQEFASDALGPLIAHDREHQGDLLRVLEAYTAHPTNRSLAAQRARLSRSVFYQRLALIEDLLGVDLADGATIATLAVALLARRSGP</sequence>
<dbReference type="Proteomes" id="UP000608530">
    <property type="component" value="Unassembled WGS sequence"/>
</dbReference>
<feature type="domain" description="Purine catabolism PurC-like" evidence="2">
    <location>
        <begin position="44"/>
        <end position="165"/>
    </location>
</feature>
<dbReference type="Pfam" id="PF07905">
    <property type="entry name" value="PucR"/>
    <property type="match status" value="1"/>
</dbReference>
<evidence type="ECO:0000313" key="5">
    <source>
        <dbReference type="Proteomes" id="UP000608530"/>
    </source>
</evidence>
<evidence type="ECO:0000259" key="3">
    <source>
        <dbReference type="Pfam" id="PF13556"/>
    </source>
</evidence>
<organism evidence="4 5">
    <name type="scientific">Leucobacter chromiisoli</name>
    <dbReference type="NCBI Taxonomy" id="2796471"/>
    <lineage>
        <taxon>Bacteria</taxon>
        <taxon>Bacillati</taxon>
        <taxon>Actinomycetota</taxon>
        <taxon>Actinomycetes</taxon>
        <taxon>Micrococcales</taxon>
        <taxon>Microbacteriaceae</taxon>
        <taxon>Leucobacter</taxon>
    </lineage>
</organism>
<evidence type="ECO:0000259" key="2">
    <source>
        <dbReference type="Pfam" id="PF07905"/>
    </source>
</evidence>
<dbReference type="InterPro" id="IPR025736">
    <property type="entry name" value="PucR_C-HTH_dom"/>
</dbReference>
<feature type="region of interest" description="Disordered" evidence="1">
    <location>
        <begin position="1"/>
        <end position="43"/>
    </location>
</feature>
<dbReference type="Gene3D" id="1.10.10.2840">
    <property type="entry name" value="PucR C-terminal helix-turn-helix domain"/>
    <property type="match status" value="1"/>
</dbReference>
<dbReference type="EMBL" id="JAEHOH010000001">
    <property type="protein sequence ID" value="MBK0417579.1"/>
    <property type="molecule type" value="Genomic_DNA"/>
</dbReference>
<proteinExistence type="predicted"/>
<gene>
    <name evidence="4" type="ORF">JD276_00815</name>
</gene>
<accession>A0A934Q6H1</accession>
<dbReference type="InterPro" id="IPR042070">
    <property type="entry name" value="PucR_C-HTH_sf"/>
</dbReference>
<dbReference type="AlphaFoldDB" id="A0A934Q6H1"/>
<evidence type="ECO:0000313" key="4">
    <source>
        <dbReference type="EMBL" id="MBK0417579.1"/>
    </source>
</evidence>
<keyword evidence="5" id="KW-1185">Reference proteome</keyword>
<dbReference type="InterPro" id="IPR012914">
    <property type="entry name" value="PucR_dom"/>
</dbReference>
<feature type="domain" description="PucR C-terminal helix-turn-helix" evidence="3">
    <location>
        <begin position="525"/>
        <end position="583"/>
    </location>
</feature>
<dbReference type="Pfam" id="PF13556">
    <property type="entry name" value="HTH_30"/>
    <property type="match status" value="1"/>
</dbReference>